<feature type="domain" description="CBM2" evidence="6">
    <location>
        <begin position="306"/>
        <end position="415"/>
    </location>
</feature>
<evidence type="ECO:0000259" key="6">
    <source>
        <dbReference type="PROSITE" id="PS51173"/>
    </source>
</evidence>
<dbReference type="InterPro" id="IPR008965">
    <property type="entry name" value="CBM2/CBM3_carb-bd_dom_sf"/>
</dbReference>
<evidence type="ECO:0000256" key="2">
    <source>
        <dbReference type="ARBA" id="ARBA00022729"/>
    </source>
</evidence>
<evidence type="ECO:0000313" key="8">
    <source>
        <dbReference type="Proteomes" id="UP001223072"/>
    </source>
</evidence>
<dbReference type="PANTHER" id="PTHR34002">
    <property type="entry name" value="BLR1656 PROTEIN"/>
    <property type="match status" value="1"/>
</dbReference>
<feature type="compositionally biased region" description="Basic residues" evidence="5">
    <location>
        <begin position="32"/>
        <end position="45"/>
    </location>
</feature>
<dbReference type="Gene3D" id="2.60.120.180">
    <property type="match status" value="1"/>
</dbReference>
<keyword evidence="2" id="KW-0732">Signal</keyword>
<dbReference type="Proteomes" id="UP001223072">
    <property type="component" value="Unassembled WGS sequence"/>
</dbReference>
<keyword evidence="3 4" id="KW-0624">Polysaccharide degradation</keyword>
<evidence type="ECO:0000256" key="4">
    <source>
        <dbReference type="RuleBase" id="RU361163"/>
    </source>
</evidence>
<comment type="caution">
    <text evidence="7">The sequence shown here is derived from an EMBL/GenBank/DDBJ whole genome shotgun (WGS) entry which is preliminary data.</text>
</comment>
<dbReference type="Pfam" id="PF01670">
    <property type="entry name" value="Glyco_hydro_12"/>
    <property type="match status" value="1"/>
</dbReference>
<dbReference type="InterPro" id="IPR001919">
    <property type="entry name" value="CBD2"/>
</dbReference>
<reference evidence="7 8" key="1">
    <citation type="submission" date="2023-07" db="EMBL/GenBank/DDBJ databases">
        <title>Comparative genomics of wheat-associated soil bacteria to identify genetic determinants of phenazine resistance.</title>
        <authorList>
            <person name="Mouncey N."/>
        </authorList>
    </citation>
    <scope>NUCLEOTIDE SEQUENCE [LARGE SCALE GENOMIC DNA]</scope>
    <source>
        <strain evidence="7 8">W2I16</strain>
    </source>
</reference>
<dbReference type="SUPFAM" id="SSF49899">
    <property type="entry name" value="Concanavalin A-like lectins/glucanases"/>
    <property type="match status" value="1"/>
</dbReference>
<dbReference type="InterPro" id="IPR013319">
    <property type="entry name" value="GH11/12"/>
</dbReference>
<gene>
    <name evidence="7" type="ORF">QFZ49_005802</name>
</gene>
<dbReference type="InterPro" id="IPR013320">
    <property type="entry name" value="ConA-like_dom_sf"/>
</dbReference>
<keyword evidence="4" id="KW-0378">Hydrolase</keyword>
<feature type="region of interest" description="Disordered" evidence="5">
    <location>
        <begin position="1"/>
        <end position="45"/>
    </location>
</feature>
<dbReference type="Gene3D" id="2.60.40.290">
    <property type="match status" value="1"/>
</dbReference>
<dbReference type="EMBL" id="JAUSZS010000007">
    <property type="protein sequence ID" value="MDQ0935830.1"/>
    <property type="molecule type" value="Genomic_DNA"/>
</dbReference>
<accession>A0ABU0RV12</accession>
<evidence type="ECO:0000313" key="7">
    <source>
        <dbReference type="EMBL" id="MDQ0935830.1"/>
    </source>
</evidence>
<dbReference type="InterPro" id="IPR002594">
    <property type="entry name" value="GH12"/>
</dbReference>
<keyword evidence="8" id="KW-1185">Reference proteome</keyword>
<evidence type="ECO:0000256" key="1">
    <source>
        <dbReference type="ARBA" id="ARBA00005519"/>
    </source>
</evidence>
<organism evidence="7 8">
    <name type="scientific">Streptomyces turgidiscabies</name>
    <dbReference type="NCBI Taxonomy" id="85558"/>
    <lineage>
        <taxon>Bacteria</taxon>
        <taxon>Bacillati</taxon>
        <taxon>Actinomycetota</taxon>
        <taxon>Actinomycetes</taxon>
        <taxon>Kitasatosporales</taxon>
        <taxon>Streptomycetaceae</taxon>
        <taxon>Streptomyces</taxon>
    </lineage>
</organism>
<proteinExistence type="inferred from homology"/>
<keyword evidence="4" id="KW-0119">Carbohydrate metabolism</keyword>
<dbReference type="Pfam" id="PF00553">
    <property type="entry name" value="CBM_2"/>
    <property type="match status" value="1"/>
</dbReference>
<protein>
    <submittedName>
        <fullName evidence="7">Cellulase/cellobiase CelA1</fullName>
    </submittedName>
</protein>
<dbReference type="SUPFAM" id="SSF49384">
    <property type="entry name" value="Carbohydrate-binding domain"/>
    <property type="match status" value="1"/>
</dbReference>
<dbReference type="PANTHER" id="PTHR34002:SF9">
    <property type="entry name" value="XYLOGLUCAN-SPECIFIC ENDO-BETA-1,4-GLUCANASE A"/>
    <property type="match status" value="1"/>
</dbReference>
<dbReference type="PROSITE" id="PS51173">
    <property type="entry name" value="CBM2"/>
    <property type="match status" value="1"/>
</dbReference>
<dbReference type="InterPro" id="IPR012291">
    <property type="entry name" value="CBM2_carb-bd_dom_sf"/>
</dbReference>
<name>A0ABU0RV12_9ACTN</name>
<evidence type="ECO:0000256" key="5">
    <source>
        <dbReference type="SAM" id="MobiDB-lite"/>
    </source>
</evidence>
<keyword evidence="4" id="KW-0326">Glycosidase</keyword>
<dbReference type="SMART" id="SM00637">
    <property type="entry name" value="CBD_II"/>
    <property type="match status" value="1"/>
</dbReference>
<sequence length="415" mass="42720">MPALYSPKQNGNGSAPKRGSGSACDTSDSRPYLRKRSPLRPSPHLRRTVRGVLGVLVTTLATIAALFAATPPTQADTNVCEQFGSAVIQGRYVVQNNRWGTTAPQCVTATDTGFRVTRADGSVPTNGGPKSYPSVFNGCHYTNCSPGTSLPAQLSGISSAPSSIAYGFVGDAVYNASYDIWLDPTPRTDGVNRTEIMIWLNKVGPIQPIGSQVGTANVGGRSWQVWAGGNGTNDVLSFVAPSAMSGWSFDVMDFARQAVARGMAQNNWYLTSVQAGFEPWQNGTGLSVNSFSSTVNKGGGGPGPGGPGGGTACAVSYATNVWPGGFTANVTVTNTGSTPVDGWRLAFTLPSGQQLTSTWSASVSPSSGSVTATGLPHNASIAPGGSQTFGFQGTYNGAFTTPGGFTLNGTACAMA</sequence>
<evidence type="ECO:0000256" key="3">
    <source>
        <dbReference type="ARBA" id="ARBA00023326"/>
    </source>
</evidence>
<comment type="similarity">
    <text evidence="1 4">Belongs to the glycosyl hydrolase 12 (cellulase H) family.</text>
</comment>